<feature type="chain" id="PRO_5022275820" description="Cell division coordinator CpoB" evidence="1">
    <location>
        <begin position="22"/>
        <end position="238"/>
    </location>
</feature>
<dbReference type="RefSeq" id="WP_144309165.1">
    <property type="nucleotide sequence ID" value="NZ_VMNK01000006.1"/>
</dbReference>
<evidence type="ECO:0000313" key="3">
    <source>
        <dbReference type="EMBL" id="TVO57710.1"/>
    </source>
</evidence>
<dbReference type="GO" id="GO:0070206">
    <property type="term" value="P:protein trimerization"/>
    <property type="evidence" value="ECO:0007669"/>
    <property type="project" value="InterPro"/>
</dbReference>
<comment type="function">
    <text evidence="1">Mediates coordination of peptidoglycan synthesis and outer membrane constriction during cell division.</text>
</comment>
<evidence type="ECO:0000313" key="4">
    <source>
        <dbReference type="Proteomes" id="UP000319502"/>
    </source>
</evidence>
<dbReference type="HAMAP" id="MF_02066">
    <property type="entry name" value="CpoB"/>
    <property type="match status" value="1"/>
</dbReference>
<evidence type="ECO:0000256" key="1">
    <source>
        <dbReference type="HAMAP-Rule" id="MF_02066"/>
    </source>
</evidence>
<dbReference type="InterPro" id="IPR034706">
    <property type="entry name" value="CpoB"/>
</dbReference>
<accession>A0A557QXR6</accession>
<keyword evidence="1" id="KW-0732">Signal</keyword>
<protein>
    <recommendedName>
        <fullName evidence="1">Cell division coordinator CpoB</fullName>
    </recommendedName>
</protein>
<dbReference type="Pfam" id="PF13432">
    <property type="entry name" value="TPR_16"/>
    <property type="match status" value="1"/>
</dbReference>
<proteinExistence type="inferred from homology"/>
<comment type="caution">
    <text evidence="3">The sequence shown here is derived from an EMBL/GenBank/DDBJ whole genome shotgun (WGS) entry which is preliminary data.</text>
</comment>
<feature type="signal peptide" evidence="1">
    <location>
        <begin position="1"/>
        <end position="21"/>
    </location>
</feature>
<dbReference type="InterPro" id="IPR011990">
    <property type="entry name" value="TPR-like_helical_dom_sf"/>
</dbReference>
<dbReference type="GO" id="GO:0043093">
    <property type="term" value="P:FtsZ-dependent cytokinesis"/>
    <property type="evidence" value="ECO:0007669"/>
    <property type="project" value="UniProtKB-UniRule"/>
</dbReference>
<keyword evidence="4" id="KW-1185">Reference proteome</keyword>
<evidence type="ECO:0000259" key="2">
    <source>
        <dbReference type="Pfam" id="PF16331"/>
    </source>
</evidence>
<feature type="domain" description="YbgF trimerisation" evidence="2">
    <location>
        <begin position="42"/>
        <end position="108"/>
    </location>
</feature>
<keyword evidence="1" id="KW-0574">Periplasm</keyword>
<keyword evidence="1" id="KW-0131">Cell cycle</keyword>
<dbReference type="GO" id="GO:0030288">
    <property type="term" value="C:outer membrane-bounded periplasmic space"/>
    <property type="evidence" value="ECO:0007669"/>
    <property type="project" value="UniProtKB-UniRule"/>
</dbReference>
<reference evidence="3 4" key="1">
    <citation type="submission" date="2019-07" db="EMBL/GenBank/DDBJ databases">
        <title>The pathways for chlorine oxyanion respiration interact through the shared metabolite chlorate.</title>
        <authorList>
            <person name="Barnum T.P."/>
            <person name="Cheng Y."/>
            <person name="Hill K.A."/>
            <person name="Lucas L.N."/>
            <person name="Carlson H.K."/>
            <person name="Coates J.D."/>
        </authorList>
    </citation>
    <scope>NUCLEOTIDE SEQUENCE [LARGE SCALE GENOMIC DNA]</scope>
    <source>
        <strain evidence="3 4">SFB-3</strain>
    </source>
</reference>
<comment type="subcellular location">
    <subcellularLocation>
        <location evidence="1">Periplasm</location>
    </subcellularLocation>
</comment>
<dbReference type="InterPro" id="IPR019734">
    <property type="entry name" value="TPR_rpt"/>
</dbReference>
<keyword evidence="1" id="KW-0132">Cell division</keyword>
<dbReference type="Proteomes" id="UP000319502">
    <property type="component" value="Unassembled WGS sequence"/>
</dbReference>
<comment type="similarity">
    <text evidence="1">Belongs to the CpoB family.</text>
</comment>
<gene>
    <name evidence="3" type="primary">ybgF</name>
    <name evidence="1" type="synonym">cpoB</name>
    <name evidence="3" type="ORF">FHP91_08565</name>
</gene>
<organism evidence="3 4">
    <name type="scientific">Denitromonas halophila</name>
    <dbReference type="NCBI Taxonomy" id="1629404"/>
    <lineage>
        <taxon>Bacteria</taxon>
        <taxon>Pseudomonadati</taxon>
        <taxon>Pseudomonadota</taxon>
        <taxon>Betaproteobacteria</taxon>
        <taxon>Rhodocyclales</taxon>
        <taxon>Zoogloeaceae</taxon>
        <taxon>Denitromonas</taxon>
    </lineage>
</organism>
<dbReference type="Gene3D" id="1.20.5.110">
    <property type="match status" value="1"/>
</dbReference>
<name>A0A557QXR6_9RHOO</name>
<dbReference type="SUPFAM" id="SSF48452">
    <property type="entry name" value="TPR-like"/>
    <property type="match status" value="1"/>
</dbReference>
<dbReference type="EMBL" id="VMNK01000006">
    <property type="protein sequence ID" value="TVO57710.1"/>
    <property type="molecule type" value="Genomic_DNA"/>
</dbReference>
<dbReference type="Gene3D" id="1.25.40.10">
    <property type="entry name" value="Tetratricopeptide repeat domain"/>
    <property type="match status" value="1"/>
</dbReference>
<dbReference type="OrthoDB" id="8525418at2"/>
<dbReference type="NCBIfam" id="TIGR02795">
    <property type="entry name" value="tol_pal_ybgF"/>
    <property type="match status" value="1"/>
</dbReference>
<dbReference type="InterPro" id="IPR014162">
    <property type="entry name" value="CpoB_C"/>
</dbReference>
<sequence precursor="true">MMRPAPWIALLAALLTWPAHAGLFDDAEARKEIMRIRDDHTARLDALESSSRATLQLANQIEAMKAEVARLRGDVELLMHDMESVKKRQQDFYVDLDARLRTLESGAAGPAAQIDPAAESRDYENALNLLKSGKYAEAATAFDTFVTTYAGSSFLPSAHFWAGSAALQAKDIARATQHFNTVVNQWPQDARAPDALLGVANCQRAMGERRLEQNTLKAVISQYPDSAAAKSAKQRLGS</sequence>
<dbReference type="InterPro" id="IPR032519">
    <property type="entry name" value="YbgF_tri"/>
</dbReference>
<dbReference type="Pfam" id="PF16331">
    <property type="entry name" value="TolA_bind_tri"/>
    <property type="match status" value="1"/>
</dbReference>
<dbReference type="AlphaFoldDB" id="A0A557QXR6"/>
<dbReference type="Pfam" id="PF13174">
    <property type="entry name" value="TPR_6"/>
    <property type="match status" value="1"/>
</dbReference>